<organism evidence="4 5">
    <name type="scientific">Paramarasmius palmivorus</name>
    <dbReference type="NCBI Taxonomy" id="297713"/>
    <lineage>
        <taxon>Eukaryota</taxon>
        <taxon>Fungi</taxon>
        <taxon>Dikarya</taxon>
        <taxon>Basidiomycota</taxon>
        <taxon>Agaricomycotina</taxon>
        <taxon>Agaricomycetes</taxon>
        <taxon>Agaricomycetidae</taxon>
        <taxon>Agaricales</taxon>
        <taxon>Marasmiineae</taxon>
        <taxon>Marasmiaceae</taxon>
        <taxon>Paramarasmius</taxon>
    </lineage>
</organism>
<comment type="caution">
    <text evidence="4">The sequence shown here is derived from an EMBL/GenBank/DDBJ whole genome shotgun (WGS) entry which is preliminary data.</text>
</comment>
<accession>A0AAW0CLH8</accession>
<dbReference type="Proteomes" id="UP001383192">
    <property type="component" value="Unassembled WGS sequence"/>
</dbReference>
<feature type="transmembrane region" description="Helical" evidence="2">
    <location>
        <begin position="349"/>
        <end position="371"/>
    </location>
</feature>
<evidence type="ECO:0000256" key="2">
    <source>
        <dbReference type="SAM" id="Phobius"/>
    </source>
</evidence>
<protein>
    <submittedName>
        <fullName evidence="4">Uncharacterized protein</fullName>
    </submittedName>
</protein>
<dbReference type="EMBL" id="JAYKXP010000040">
    <property type="protein sequence ID" value="KAK7039053.1"/>
    <property type="molecule type" value="Genomic_DNA"/>
</dbReference>
<evidence type="ECO:0000313" key="3">
    <source>
        <dbReference type="EMBL" id="KAK7030982.1"/>
    </source>
</evidence>
<gene>
    <name evidence="4" type="ORF">VNI00_010209</name>
    <name evidence="3" type="ORF">VNI00_013765</name>
</gene>
<evidence type="ECO:0000313" key="5">
    <source>
        <dbReference type="Proteomes" id="UP001383192"/>
    </source>
</evidence>
<evidence type="ECO:0000256" key="1">
    <source>
        <dbReference type="SAM" id="MobiDB-lite"/>
    </source>
</evidence>
<name>A0AAW0CLH8_9AGAR</name>
<dbReference type="EMBL" id="JAYKXP010000072">
    <property type="protein sequence ID" value="KAK7030982.1"/>
    <property type="molecule type" value="Genomic_DNA"/>
</dbReference>
<sequence>MSTPTDVQYPRRIIVDDTDSRVQYIGDWALDIGSFDNLGTFGPPYNHTLHGTKQDGASFLFDFEGEFIQIRGAKDNRKLPPDPELFPLENVTLLAKWSCQVDGGAITRYSYYNDTNYMTHAVLCEQGHLSRQKHTLNLTVIIDDPDTQMFWVDEIEYQPFDGADLQNEVLKIDSSDPSIRYDNSSRGWYTDGGLGIMLNSTGSAGSTMTISFTGTQVALYGFNEGSEHHEKSSARYYIDDSMDTAFQTPESRLAPNGFNTSDYYNQLLFTTPKLKYGSHEMVITFTGVRTGADFPQWLSIDYFYVTSGENAAQLNGTGTGDNSAGDGTGTGGEVANEDSGRSRTPVGPIVGGVVGGVLGLILIVGSILLVLKRRHRRKAEPTSDYYGPGSFNYENSLASPGISSFVPVHPPSTSTPSFTSTPYQPHSPTSNSLTMSGFGVSSPSTPYSPSVGSSTGASTLMPNQNWMDMKTAQRNAVAGMAVERRHQDSGIRYPQGHTVTDIPPNYSVQ</sequence>
<dbReference type="AlphaFoldDB" id="A0AAW0CLH8"/>
<dbReference type="Gene3D" id="2.60.120.260">
    <property type="entry name" value="Galactose-binding domain-like"/>
    <property type="match status" value="1"/>
</dbReference>
<keyword evidence="2" id="KW-0472">Membrane</keyword>
<evidence type="ECO:0000313" key="4">
    <source>
        <dbReference type="EMBL" id="KAK7039053.1"/>
    </source>
</evidence>
<feature type="compositionally biased region" description="Low complexity" evidence="1">
    <location>
        <begin position="439"/>
        <end position="455"/>
    </location>
</feature>
<feature type="compositionally biased region" description="Low complexity" evidence="1">
    <location>
        <begin position="410"/>
        <end position="422"/>
    </location>
</feature>
<proteinExistence type="predicted"/>
<reference evidence="4 5" key="1">
    <citation type="submission" date="2024-01" db="EMBL/GenBank/DDBJ databases">
        <title>A draft genome for a cacao thread blight-causing isolate of Paramarasmius palmivorus.</title>
        <authorList>
            <person name="Baruah I.K."/>
            <person name="Bukari Y."/>
            <person name="Amoako-Attah I."/>
            <person name="Meinhardt L.W."/>
            <person name="Bailey B.A."/>
            <person name="Cohen S.P."/>
        </authorList>
    </citation>
    <scope>NUCLEOTIDE SEQUENCE [LARGE SCALE GENOMIC DNA]</scope>
    <source>
        <strain evidence="4 5">GH-12</strain>
    </source>
</reference>
<keyword evidence="2" id="KW-1133">Transmembrane helix</keyword>
<keyword evidence="2" id="KW-0812">Transmembrane</keyword>
<feature type="region of interest" description="Disordered" evidence="1">
    <location>
        <begin position="315"/>
        <end position="343"/>
    </location>
</feature>
<feature type="compositionally biased region" description="Polar residues" evidence="1">
    <location>
        <begin position="423"/>
        <end position="435"/>
    </location>
</feature>
<feature type="region of interest" description="Disordered" evidence="1">
    <location>
        <begin position="410"/>
        <end position="455"/>
    </location>
</feature>
<keyword evidence="5" id="KW-1185">Reference proteome</keyword>